<sequence length="181" mass="21754">MQKFSDIEKKYQLENLFRSRRGYLYIFKPALQDEMVIRHFNGELKPNFTKVFAEVVERINQWVTSHKLLHEYVEVELVREVGEDFIILLFHKSYSTLSAIEDWDDYLVPEELEIMQNILRSEIGNPRNDKEKIIEEILVRSLLEPSGKTWFYETINKFIITEPRITQEHLEKWSNLSNEQS</sequence>
<accession>A0A0F9LSB4</accession>
<dbReference type="AlphaFoldDB" id="A0A0F9LSB4"/>
<protein>
    <submittedName>
        <fullName evidence="1">Uncharacterized protein</fullName>
    </submittedName>
</protein>
<name>A0A0F9LSB4_9ZZZZ</name>
<comment type="caution">
    <text evidence="1">The sequence shown here is derived from an EMBL/GenBank/DDBJ whole genome shotgun (WGS) entry which is preliminary data.</text>
</comment>
<dbReference type="EMBL" id="LAZR01005669">
    <property type="protein sequence ID" value="KKM98079.1"/>
    <property type="molecule type" value="Genomic_DNA"/>
</dbReference>
<evidence type="ECO:0000313" key="1">
    <source>
        <dbReference type="EMBL" id="KKM98079.1"/>
    </source>
</evidence>
<reference evidence="1" key="1">
    <citation type="journal article" date="2015" name="Nature">
        <title>Complex archaea that bridge the gap between prokaryotes and eukaryotes.</title>
        <authorList>
            <person name="Spang A."/>
            <person name="Saw J.H."/>
            <person name="Jorgensen S.L."/>
            <person name="Zaremba-Niedzwiedzka K."/>
            <person name="Martijn J."/>
            <person name="Lind A.E."/>
            <person name="van Eijk R."/>
            <person name="Schleper C."/>
            <person name="Guy L."/>
            <person name="Ettema T.J."/>
        </authorList>
    </citation>
    <scope>NUCLEOTIDE SEQUENCE</scope>
</reference>
<proteinExistence type="predicted"/>
<gene>
    <name evidence="1" type="ORF">LCGC14_1161540</name>
</gene>
<organism evidence="1">
    <name type="scientific">marine sediment metagenome</name>
    <dbReference type="NCBI Taxonomy" id="412755"/>
    <lineage>
        <taxon>unclassified sequences</taxon>
        <taxon>metagenomes</taxon>
        <taxon>ecological metagenomes</taxon>
    </lineage>
</organism>